<dbReference type="AlphaFoldDB" id="A0A139HFT7"/>
<dbReference type="Gene3D" id="3.40.50.1820">
    <property type="entry name" value="alpha/beta hydrolase"/>
    <property type="match status" value="1"/>
</dbReference>
<name>A0A139HFT7_9PEZI</name>
<dbReference type="GO" id="GO:0016787">
    <property type="term" value="F:hydrolase activity"/>
    <property type="evidence" value="ECO:0007669"/>
    <property type="project" value="UniProtKB-KW"/>
</dbReference>
<organism evidence="4 5">
    <name type="scientific">Pseudocercospora eumusae</name>
    <dbReference type="NCBI Taxonomy" id="321146"/>
    <lineage>
        <taxon>Eukaryota</taxon>
        <taxon>Fungi</taxon>
        <taxon>Dikarya</taxon>
        <taxon>Ascomycota</taxon>
        <taxon>Pezizomycotina</taxon>
        <taxon>Dothideomycetes</taxon>
        <taxon>Dothideomycetidae</taxon>
        <taxon>Mycosphaerellales</taxon>
        <taxon>Mycosphaerellaceae</taxon>
        <taxon>Pseudocercospora</taxon>
    </lineage>
</organism>
<evidence type="ECO:0000259" key="3">
    <source>
        <dbReference type="Pfam" id="PF03959"/>
    </source>
</evidence>
<dbReference type="OrthoDB" id="2094269at2759"/>
<dbReference type="Pfam" id="PF03959">
    <property type="entry name" value="FSH1"/>
    <property type="match status" value="1"/>
</dbReference>
<dbReference type="Proteomes" id="UP000070133">
    <property type="component" value="Unassembled WGS sequence"/>
</dbReference>
<feature type="compositionally biased region" description="Low complexity" evidence="2">
    <location>
        <begin position="352"/>
        <end position="371"/>
    </location>
</feature>
<keyword evidence="5" id="KW-1185">Reference proteome</keyword>
<feature type="domain" description="Serine hydrolase" evidence="3">
    <location>
        <begin position="61"/>
        <end position="284"/>
    </location>
</feature>
<evidence type="ECO:0000313" key="5">
    <source>
        <dbReference type="Proteomes" id="UP000070133"/>
    </source>
</evidence>
<proteinExistence type="predicted"/>
<dbReference type="EMBL" id="LFZN01000057">
    <property type="protein sequence ID" value="KXT01287.1"/>
    <property type="molecule type" value="Genomic_DNA"/>
</dbReference>
<dbReference type="GO" id="GO:0005634">
    <property type="term" value="C:nucleus"/>
    <property type="evidence" value="ECO:0007669"/>
    <property type="project" value="TreeGrafter"/>
</dbReference>
<dbReference type="STRING" id="321146.A0A139HFT7"/>
<feature type="region of interest" description="Disordered" evidence="2">
    <location>
        <begin position="338"/>
        <end position="378"/>
    </location>
</feature>
<keyword evidence="1" id="KW-0378">Hydrolase</keyword>
<evidence type="ECO:0000313" key="4">
    <source>
        <dbReference type="EMBL" id="KXT01287.1"/>
    </source>
</evidence>
<dbReference type="SUPFAM" id="SSF53474">
    <property type="entry name" value="alpha/beta-Hydrolases"/>
    <property type="match status" value="1"/>
</dbReference>
<dbReference type="PANTHER" id="PTHR48070:SF6">
    <property type="entry name" value="ESTERASE OVCA2"/>
    <property type="match status" value="1"/>
</dbReference>
<protein>
    <recommendedName>
        <fullName evidence="3">Serine hydrolase domain-containing protein</fullName>
    </recommendedName>
</protein>
<dbReference type="GO" id="GO:0005737">
    <property type="term" value="C:cytoplasm"/>
    <property type="evidence" value="ECO:0007669"/>
    <property type="project" value="TreeGrafter"/>
</dbReference>
<comment type="caution">
    <text evidence="4">The sequence shown here is derived from an EMBL/GenBank/DDBJ whole genome shotgun (WGS) entry which is preliminary data.</text>
</comment>
<dbReference type="InterPro" id="IPR050593">
    <property type="entry name" value="LovG"/>
</dbReference>
<sequence>MFEDFDRAAFEASLNHNHGKTYERRRSSIFPVRHSSVNLNILESTVEISVEKKAPIPPPRRKLRVLALHGFGQSADFFRMKTRRLTQYLESQIQSDLLDQYPEGIEWLFPDGPVRLATETTFGVPSDDIDMRSWWTRLEFHVQLEQLYDSLEYLCKYLKESGPVDGVLGFSQGASIAAMLTALCEGSVRPERVEALANQGLPLFIPPPQAPFKFAVLCSGFKNAPQFYAGFFSPKILTPTMHVIAEWDHMVSAEQSAALIDDCEDAVVIRHYSTHAIPTDKNIMYEIGRFMGNAVTKENTTAIDGDETCPIYALPMPGLDDIVETEVTKHTVTVTTITEMPLPSGATTPNLSDGSSIGSSPTSDSPPSSVSEFGGRKKMRRLRFARKITVRRI</sequence>
<reference evidence="4 5" key="1">
    <citation type="submission" date="2015-07" db="EMBL/GenBank/DDBJ databases">
        <title>Comparative genomics of the Sigatoka disease complex on banana suggests a link between parallel evolutionary changes in Pseudocercospora fijiensis and Pseudocercospora eumusae and increased virulence on the banana host.</title>
        <authorList>
            <person name="Chang T.-C."/>
            <person name="Salvucci A."/>
            <person name="Crous P.W."/>
            <person name="Stergiopoulos I."/>
        </authorList>
    </citation>
    <scope>NUCLEOTIDE SEQUENCE [LARGE SCALE GENOMIC DNA]</scope>
    <source>
        <strain evidence="4 5">CBS 114824</strain>
    </source>
</reference>
<evidence type="ECO:0000256" key="2">
    <source>
        <dbReference type="SAM" id="MobiDB-lite"/>
    </source>
</evidence>
<gene>
    <name evidence="4" type="ORF">AC578_2684</name>
</gene>
<evidence type="ECO:0000256" key="1">
    <source>
        <dbReference type="ARBA" id="ARBA00022801"/>
    </source>
</evidence>
<dbReference type="PANTHER" id="PTHR48070">
    <property type="entry name" value="ESTERASE OVCA2"/>
    <property type="match status" value="1"/>
</dbReference>
<dbReference type="InterPro" id="IPR029058">
    <property type="entry name" value="AB_hydrolase_fold"/>
</dbReference>
<dbReference type="InterPro" id="IPR005645">
    <property type="entry name" value="FSH-like_dom"/>
</dbReference>
<accession>A0A139HFT7</accession>